<dbReference type="Gene3D" id="3.40.50.2020">
    <property type="match status" value="1"/>
</dbReference>
<dbReference type="Pfam" id="PF00156">
    <property type="entry name" value="Pribosyltran"/>
    <property type="match status" value="1"/>
</dbReference>
<evidence type="ECO:0000313" key="4">
    <source>
        <dbReference type="Proteomes" id="UP000430508"/>
    </source>
</evidence>
<dbReference type="InterPro" id="IPR051910">
    <property type="entry name" value="ComF/GntX_DNA_util-trans"/>
</dbReference>
<dbReference type="SUPFAM" id="SSF53271">
    <property type="entry name" value="PRTase-like"/>
    <property type="match status" value="1"/>
</dbReference>
<proteinExistence type="inferred from homology"/>
<dbReference type="CDD" id="cd06223">
    <property type="entry name" value="PRTases_typeI"/>
    <property type="match status" value="1"/>
</dbReference>
<feature type="domain" description="Phosphoribosyltransferase" evidence="2">
    <location>
        <begin position="144"/>
        <end position="234"/>
    </location>
</feature>
<evidence type="ECO:0000259" key="2">
    <source>
        <dbReference type="Pfam" id="PF00156"/>
    </source>
</evidence>
<dbReference type="AlphaFoldDB" id="A0A857DMX8"/>
<name>A0A857DMX8_9FIRM</name>
<accession>A0A857DMX8</accession>
<organism evidence="3 4">
    <name type="scientific">Dehalobacter restrictus</name>
    <dbReference type="NCBI Taxonomy" id="55583"/>
    <lineage>
        <taxon>Bacteria</taxon>
        <taxon>Bacillati</taxon>
        <taxon>Bacillota</taxon>
        <taxon>Clostridia</taxon>
        <taxon>Eubacteriales</taxon>
        <taxon>Desulfitobacteriaceae</taxon>
        <taxon>Dehalobacter</taxon>
    </lineage>
</organism>
<evidence type="ECO:0000313" key="3">
    <source>
        <dbReference type="EMBL" id="QHA01715.1"/>
    </source>
</evidence>
<sequence length="240" mass="26992">MVDLFLKLKENAALLWYEKTTYCLLCGNVSKESVCLICQQAYFFPNLPRCGSCGKILAETKTRCRNCETGKGPEGLDKVTCLGYYKDAWKELVQQIKYKGQPYLIASLAEVIIPWVIRCLPPPDAVVPVPMHPDRLSQRGFNQAEVLASIISRQLAIPYQNLLDRIKDTIPQTTLGRRQRLRNLRDAFSVKPGYSDLREIVWLVDDVVTTGSTLEECAGVLKKNGVKKVYAFCLGAGKEE</sequence>
<reference evidence="3 4" key="1">
    <citation type="submission" date="2019-12" db="EMBL/GenBank/DDBJ databases">
        <title>Sequence classification of anaerobic respiratory reductive dehalogenases: First we see many, then we see few.</title>
        <authorList>
            <person name="Molenda O."/>
            <person name="Puentes Jacome L.A."/>
            <person name="Cao X."/>
            <person name="Nesbo C.L."/>
            <person name="Tang S."/>
            <person name="Morson N."/>
            <person name="Patron J."/>
            <person name="Lomheim L."/>
            <person name="Wishart D.S."/>
            <person name="Edwards E.A."/>
        </authorList>
    </citation>
    <scope>NUCLEOTIDE SEQUENCE [LARGE SCALE GENOMIC DNA]</scope>
    <source>
        <strain evidence="3 4">12DCA</strain>
    </source>
</reference>
<dbReference type="InterPro" id="IPR029057">
    <property type="entry name" value="PRTase-like"/>
</dbReference>
<dbReference type="EMBL" id="CP046996">
    <property type="protein sequence ID" value="QHA01715.1"/>
    <property type="molecule type" value="Genomic_DNA"/>
</dbReference>
<dbReference type="PANTHER" id="PTHR47505:SF1">
    <property type="entry name" value="DNA UTILIZATION PROTEIN YHGH"/>
    <property type="match status" value="1"/>
</dbReference>
<dbReference type="InterPro" id="IPR000836">
    <property type="entry name" value="PRTase_dom"/>
</dbReference>
<evidence type="ECO:0000256" key="1">
    <source>
        <dbReference type="ARBA" id="ARBA00008007"/>
    </source>
</evidence>
<gene>
    <name evidence="3" type="ORF">GQ588_14235</name>
</gene>
<comment type="similarity">
    <text evidence="1">Belongs to the ComF/GntX family.</text>
</comment>
<dbReference type="RefSeq" id="WP_158208669.1">
    <property type="nucleotide sequence ID" value="NZ_CP046996.1"/>
</dbReference>
<dbReference type="PANTHER" id="PTHR47505">
    <property type="entry name" value="DNA UTILIZATION PROTEIN YHGH"/>
    <property type="match status" value="1"/>
</dbReference>
<dbReference type="Proteomes" id="UP000430508">
    <property type="component" value="Chromosome"/>
</dbReference>
<protein>
    <submittedName>
        <fullName evidence="3">ComF family protein</fullName>
    </submittedName>
</protein>